<keyword evidence="6" id="KW-1185">Reference proteome</keyword>
<dbReference type="PANTHER" id="PTHR31689">
    <property type="entry name" value="DIAMINOPIMELATE EPIMERASE, CHLOROPLASTIC"/>
    <property type="match status" value="1"/>
</dbReference>
<dbReference type="Gene3D" id="3.10.310.10">
    <property type="entry name" value="Diaminopimelate Epimerase, Chain A, domain 1"/>
    <property type="match status" value="2"/>
</dbReference>
<gene>
    <name evidence="3 5" type="primary">dapF</name>
    <name evidence="5" type="ORF">ACFSKU_04245</name>
</gene>
<keyword evidence="3" id="KW-0028">Amino-acid biosynthesis</keyword>
<dbReference type="HAMAP" id="MF_00197">
    <property type="entry name" value="DAP_epimerase"/>
    <property type="match status" value="1"/>
</dbReference>
<keyword evidence="3" id="KW-0457">Lysine biosynthesis</keyword>
<dbReference type="SUPFAM" id="SSF54506">
    <property type="entry name" value="Diaminopimelate epimerase-like"/>
    <property type="match status" value="2"/>
</dbReference>
<feature type="binding site" evidence="3">
    <location>
        <begin position="75"/>
        <end position="76"/>
    </location>
    <ligand>
        <name>substrate</name>
    </ligand>
</feature>
<evidence type="ECO:0000256" key="1">
    <source>
        <dbReference type="ARBA" id="ARBA00010219"/>
    </source>
</evidence>
<feature type="binding site" evidence="3">
    <location>
        <position position="13"/>
    </location>
    <ligand>
        <name>substrate</name>
    </ligand>
</feature>
<name>A0ABW4WVT2_9BACT</name>
<protein>
    <recommendedName>
        <fullName evidence="3 4">Diaminopimelate epimerase</fullName>
        <shortName evidence="3">DAP epimerase</shortName>
        <ecNumber evidence="3 4">5.1.1.7</ecNumber>
    </recommendedName>
    <alternativeName>
        <fullName evidence="3">PLP-independent amino acid racemase</fullName>
    </alternativeName>
</protein>
<organism evidence="5 6">
    <name type="scientific">Pontibacter silvestris</name>
    <dbReference type="NCBI Taxonomy" id="2305183"/>
    <lineage>
        <taxon>Bacteria</taxon>
        <taxon>Pseudomonadati</taxon>
        <taxon>Bacteroidota</taxon>
        <taxon>Cytophagia</taxon>
        <taxon>Cytophagales</taxon>
        <taxon>Hymenobacteraceae</taxon>
        <taxon>Pontibacter</taxon>
    </lineage>
</organism>
<reference evidence="6" key="1">
    <citation type="journal article" date="2019" name="Int. J. Syst. Evol. Microbiol.">
        <title>The Global Catalogue of Microorganisms (GCM) 10K type strain sequencing project: providing services to taxonomists for standard genome sequencing and annotation.</title>
        <authorList>
            <consortium name="The Broad Institute Genomics Platform"/>
            <consortium name="The Broad Institute Genome Sequencing Center for Infectious Disease"/>
            <person name="Wu L."/>
            <person name="Ma J."/>
        </authorList>
    </citation>
    <scope>NUCLEOTIDE SEQUENCE [LARGE SCALE GENOMIC DNA]</scope>
    <source>
        <strain evidence="6">JCM 16545</strain>
    </source>
</reference>
<feature type="binding site" evidence="3">
    <location>
        <begin position="188"/>
        <end position="189"/>
    </location>
    <ligand>
        <name>substrate</name>
    </ligand>
</feature>
<feature type="binding site" evidence="3">
    <location>
        <begin position="199"/>
        <end position="200"/>
    </location>
    <ligand>
        <name>substrate</name>
    </ligand>
</feature>
<dbReference type="PANTHER" id="PTHR31689:SF0">
    <property type="entry name" value="DIAMINOPIMELATE EPIMERASE"/>
    <property type="match status" value="1"/>
</dbReference>
<accession>A0ABW4WVT2</accession>
<comment type="subcellular location">
    <subcellularLocation>
        <location evidence="3">Cytoplasm</location>
    </subcellularLocation>
</comment>
<evidence type="ECO:0000313" key="6">
    <source>
        <dbReference type="Proteomes" id="UP001597369"/>
    </source>
</evidence>
<comment type="caution">
    <text evidence="3">Lacks conserved residue(s) required for the propagation of feature annotation.</text>
</comment>
<feature type="binding site" evidence="3">
    <location>
        <position position="170"/>
    </location>
    <ligand>
        <name>substrate</name>
    </ligand>
</feature>
<feature type="active site" description="Proton acceptor" evidence="3">
    <location>
        <position position="198"/>
    </location>
</feature>
<keyword evidence="2 3" id="KW-0413">Isomerase</keyword>
<comment type="caution">
    <text evidence="5">The sequence shown here is derived from an EMBL/GenBank/DDBJ whole genome shotgun (WGS) entry which is preliminary data.</text>
</comment>
<feature type="active site" description="Proton donor" evidence="3">
    <location>
        <position position="74"/>
    </location>
</feature>
<dbReference type="NCBIfam" id="TIGR00652">
    <property type="entry name" value="DapF"/>
    <property type="match status" value="1"/>
</dbReference>
<comment type="subunit">
    <text evidence="3">Homodimer.</text>
</comment>
<comment type="function">
    <text evidence="3">Catalyzes the stereoinversion of LL-2,6-diaminopimelate (L,L-DAP) to meso-diaminopimelate (meso-DAP), a precursor of L-lysine and an essential component of the bacterial peptidoglycan.</text>
</comment>
<feature type="binding site" evidence="3">
    <location>
        <position position="65"/>
    </location>
    <ligand>
        <name>substrate</name>
    </ligand>
</feature>
<dbReference type="EC" id="5.1.1.7" evidence="3 4"/>
<evidence type="ECO:0000256" key="3">
    <source>
        <dbReference type="HAMAP-Rule" id="MF_00197"/>
    </source>
</evidence>
<dbReference type="GO" id="GO:0008837">
    <property type="term" value="F:diaminopimelate epimerase activity"/>
    <property type="evidence" value="ECO:0007669"/>
    <property type="project" value="UniProtKB-EC"/>
</dbReference>
<dbReference type="Proteomes" id="UP001597369">
    <property type="component" value="Unassembled WGS sequence"/>
</dbReference>
<evidence type="ECO:0000256" key="4">
    <source>
        <dbReference type="NCBIfam" id="TIGR00652"/>
    </source>
</evidence>
<dbReference type="InterPro" id="IPR001653">
    <property type="entry name" value="DAP_epimerase_DapF"/>
</dbReference>
<evidence type="ECO:0000313" key="5">
    <source>
        <dbReference type="EMBL" id="MFD2066080.1"/>
    </source>
</evidence>
<evidence type="ECO:0000256" key="2">
    <source>
        <dbReference type="ARBA" id="ARBA00023235"/>
    </source>
</evidence>
<dbReference type="EMBL" id="JBHUHV010000017">
    <property type="protein sequence ID" value="MFD2066080.1"/>
    <property type="molecule type" value="Genomic_DNA"/>
</dbReference>
<sequence length="261" mass="28998">MALSFYKYQGTGNDFVMVDNRKLLFPAEDEALVKHLCDRRMGVGADGLILLQDHPDYDFQMVYYNADGRVGSMCGNGARCTVRFAKQLGVIEDVACFLAADGEHQASVERDLIHLKMNDVASVEKTGNDYYLNTGSPHYVRFVDNIQELDVYKEGRAVRYNDRFKEVGTNVNFVQRISENEIFVRTYERGVEDETLSCGTGVTACALVASLEGFKSPVKVNTLGGDLEVSFTRSGDSFDHIYLIGPAKLVFNGSVALPEKV</sequence>
<comment type="catalytic activity">
    <reaction evidence="3">
        <text>(2S,6S)-2,6-diaminopimelate = meso-2,6-diaminopimelate</text>
        <dbReference type="Rhea" id="RHEA:15393"/>
        <dbReference type="ChEBI" id="CHEBI:57609"/>
        <dbReference type="ChEBI" id="CHEBI:57791"/>
        <dbReference type="EC" id="5.1.1.7"/>
    </reaction>
</comment>
<feature type="site" description="Could be important to modulate the pK values of the two catalytic cysteine residues" evidence="3">
    <location>
        <position position="188"/>
    </location>
</feature>
<comment type="similarity">
    <text evidence="1 3">Belongs to the diaminopimelate epimerase family.</text>
</comment>
<proteinExistence type="inferred from homology"/>
<feature type="site" description="Could be important to modulate the pK values of the two catalytic cysteine residues" evidence="3">
    <location>
        <position position="138"/>
    </location>
</feature>
<keyword evidence="3" id="KW-0963">Cytoplasm</keyword>
<comment type="pathway">
    <text evidence="3">Amino-acid biosynthesis; L-lysine biosynthesis via DAP pathway; DL-2,6-diaminopimelate from LL-2,6-diaminopimelate: step 1/1.</text>
</comment>
<dbReference type="Pfam" id="PF01678">
    <property type="entry name" value="DAP_epimerase"/>
    <property type="match status" value="2"/>
</dbReference>
<dbReference type="RefSeq" id="WP_229961347.1">
    <property type="nucleotide sequence ID" value="NZ_JAJJWI010000012.1"/>
</dbReference>